<dbReference type="CDD" id="cd01949">
    <property type="entry name" value="GGDEF"/>
    <property type="match status" value="1"/>
</dbReference>
<dbReference type="CDD" id="cd01948">
    <property type="entry name" value="EAL"/>
    <property type="match status" value="1"/>
</dbReference>
<feature type="transmembrane region" description="Helical" evidence="1">
    <location>
        <begin position="45"/>
        <end position="72"/>
    </location>
</feature>
<dbReference type="InterPro" id="IPR035919">
    <property type="entry name" value="EAL_sf"/>
</dbReference>
<dbReference type="SMART" id="SM00267">
    <property type="entry name" value="GGDEF"/>
    <property type="match status" value="1"/>
</dbReference>
<dbReference type="SUPFAM" id="SSF55073">
    <property type="entry name" value="Nucleotide cyclase"/>
    <property type="match status" value="1"/>
</dbReference>
<evidence type="ECO:0000259" key="3">
    <source>
        <dbReference type="PROSITE" id="PS50887"/>
    </source>
</evidence>
<evidence type="ECO:0000313" key="6">
    <source>
        <dbReference type="Proteomes" id="UP000679992"/>
    </source>
</evidence>
<dbReference type="SMART" id="SM00052">
    <property type="entry name" value="EAL"/>
    <property type="match status" value="1"/>
</dbReference>
<dbReference type="InterPro" id="IPR000160">
    <property type="entry name" value="GGDEF_dom"/>
</dbReference>
<dbReference type="EMBL" id="BOSL01000004">
    <property type="protein sequence ID" value="GIP52648.1"/>
    <property type="molecule type" value="Genomic_DNA"/>
</dbReference>
<dbReference type="Gene3D" id="3.30.70.270">
    <property type="match status" value="1"/>
</dbReference>
<feature type="domain" description="GGDEF" evidence="3">
    <location>
        <begin position="274"/>
        <end position="406"/>
    </location>
</feature>
<dbReference type="PROSITE" id="PS50924">
    <property type="entry name" value="MHYT"/>
    <property type="match status" value="1"/>
</dbReference>
<dbReference type="SUPFAM" id="SSF141868">
    <property type="entry name" value="EAL domain-like"/>
    <property type="match status" value="1"/>
</dbReference>
<keyword evidence="6" id="KW-1185">Reference proteome</keyword>
<evidence type="ECO:0000259" key="2">
    <source>
        <dbReference type="PROSITE" id="PS50883"/>
    </source>
</evidence>
<feature type="transmembrane region" description="Helical" evidence="1">
    <location>
        <begin position="176"/>
        <end position="194"/>
    </location>
</feature>
<keyword evidence="1" id="KW-1133">Transmembrane helix</keyword>
<dbReference type="Gene3D" id="3.20.20.450">
    <property type="entry name" value="EAL domain"/>
    <property type="match status" value="1"/>
</dbReference>
<protein>
    <submittedName>
        <fullName evidence="5">Signaling protein</fullName>
    </submittedName>
</protein>
<accession>A0ABQ4M9I0</accession>
<feature type="transmembrane region" description="Helical" evidence="1">
    <location>
        <begin position="12"/>
        <end position="33"/>
    </location>
</feature>
<feature type="transmembrane region" description="Helical" evidence="1">
    <location>
        <begin position="108"/>
        <end position="129"/>
    </location>
</feature>
<feature type="transmembrane region" description="Helical" evidence="1">
    <location>
        <begin position="144"/>
        <end position="164"/>
    </location>
</feature>
<dbReference type="PROSITE" id="PS50883">
    <property type="entry name" value="EAL"/>
    <property type="match status" value="1"/>
</dbReference>
<dbReference type="InterPro" id="IPR043128">
    <property type="entry name" value="Rev_trsase/Diguanyl_cyclase"/>
</dbReference>
<dbReference type="PANTHER" id="PTHR44757:SF2">
    <property type="entry name" value="BIOFILM ARCHITECTURE MAINTENANCE PROTEIN MBAA"/>
    <property type="match status" value="1"/>
</dbReference>
<organism evidence="5 6">
    <name type="scientific">Paenibacillus vini</name>
    <dbReference type="NCBI Taxonomy" id="1476024"/>
    <lineage>
        <taxon>Bacteria</taxon>
        <taxon>Bacillati</taxon>
        <taxon>Bacillota</taxon>
        <taxon>Bacilli</taxon>
        <taxon>Bacillales</taxon>
        <taxon>Paenibacillaceae</taxon>
        <taxon>Paenibacillus</taxon>
    </lineage>
</organism>
<feature type="domain" description="MHYT" evidence="4">
    <location>
        <begin position="10"/>
        <end position="202"/>
    </location>
</feature>
<dbReference type="PROSITE" id="PS50887">
    <property type="entry name" value="GGDEF"/>
    <property type="match status" value="1"/>
</dbReference>
<dbReference type="NCBIfam" id="TIGR00254">
    <property type="entry name" value="GGDEF"/>
    <property type="match status" value="1"/>
</dbReference>
<proteinExistence type="predicted"/>
<feature type="domain" description="EAL" evidence="2">
    <location>
        <begin position="415"/>
        <end position="667"/>
    </location>
</feature>
<dbReference type="PANTHER" id="PTHR44757">
    <property type="entry name" value="DIGUANYLATE CYCLASE DGCP"/>
    <property type="match status" value="1"/>
</dbReference>
<reference evidence="5 6" key="1">
    <citation type="submission" date="2021-03" db="EMBL/GenBank/DDBJ databases">
        <title>Antimicrobial resistance genes in bacteria isolated from Japanese honey, and their potential for conferring macrolide and lincosamide resistance in the American foulbrood pathogen Paenibacillus larvae.</title>
        <authorList>
            <person name="Okamoto M."/>
            <person name="Kumagai M."/>
            <person name="Kanamori H."/>
            <person name="Takamatsu D."/>
        </authorList>
    </citation>
    <scope>NUCLEOTIDE SEQUENCE [LARGE SCALE GENOMIC DNA]</scope>
    <source>
        <strain evidence="5 6">J42TS3</strain>
    </source>
</reference>
<comment type="caution">
    <text evidence="5">The sequence shown here is derived from an EMBL/GenBank/DDBJ whole genome shotgun (WGS) entry which is preliminary data.</text>
</comment>
<dbReference type="Pfam" id="PF03707">
    <property type="entry name" value="MHYT"/>
    <property type="match status" value="3"/>
</dbReference>
<dbReference type="Pfam" id="PF00990">
    <property type="entry name" value="GGDEF"/>
    <property type="match status" value="1"/>
</dbReference>
<feature type="transmembrane region" description="Helical" evidence="1">
    <location>
        <begin position="214"/>
        <end position="240"/>
    </location>
</feature>
<feature type="transmembrane region" description="Helical" evidence="1">
    <location>
        <begin position="78"/>
        <end position="101"/>
    </location>
</feature>
<dbReference type="InterPro" id="IPR029787">
    <property type="entry name" value="Nucleotide_cyclase"/>
</dbReference>
<keyword evidence="1" id="KW-0472">Membrane</keyword>
<dbReference type="InterPro" id="IPR052155">
    <property type="entry name" value="Biofilm_reg_signaling"/>
</dbReference>
<sequence length="669" mass="75872">MKIVYLEGSYNSYIVVLSIFIAILASYSALTITARITRETGRTRFYWIMAGSFVMGTGVWATHFVGMLAFHLKMTVKYNIGLTLLSMMVSIISSFIAFYLTLPKNIDWIKFAVGGFAMGSGIVIMHYVGMEAMMMSAHISYDPLYWTLSAGIALVASYAAMFLLLRFRTQYGTSWLKWLSACLMGLAICGMHYTGMKAANFTEHAGAVLEPEPVADYMLLLGVTIVIFSIFLVSWGALFFDRYFLEKMAYLDTVTGLPNRNEMNRFFDRHTGEESIGVLFMDLDQFKAVNDTLGHHIGDFLIQQVGERLSKFVHSGLEVFRMGGDEFLITVAPCDQEQAERLAEQVLKSIKKVYSIQGNELFITASIGISISSIHDTDRSVLLKFADTAMYRAKGAGKNRYCVYSEEMGKQELRKMELEKDLHPALDNEQFFLVYQPRWNVKENCLAGWEALIRWNHPRLGIISPGEFIPIAEETGLIVPMTDWTLKKACLQCREWQARGVLEPISVNLSVRLFQTGSLQKTVQRILDEAGLDPQWLELEITESMVLYDIQEIIRQIEGIRNMGVKISMDDFGTGYSSIGLLDMIPLDTLKLDRLFTNNLESPTKRAIISAIILMAENLHLEVIAEGVENQEHVDFLLQLGCRNMQGYFYGRPMSIEQIDEWMKQRSII</sequence>
<name>A0ABQ4M9I0_9BACL</name>
<keyword evidence="1" id="KW-0812">Transmembrane</keyword>
<dbReference type="Pfam" id="PF00563">
    <property type="entry name" value="EAL"/>
    <property type="match status" value="1"/>
</dbReference>
<dbReference type="InterPro" id="IPR001633">
    <property type="entry name" value="EAL_dom"/>
</dbReference>
<dbReference type="RefSeq" id="WP_211022377.1">
    <property type="nucleotide sequence ID" value="NZ_BOSL01000004.1"/>
</dbReference>
<gene>
    <name evidence="5" type="ORF">J42TS3_16830</name>
</gene>
<evidence type="ECO:0000313" key="5">
    <source>
        <dbReference type="EMBL" id="GIP52648.1"/>
    </source>
</evidence>
<evidence type="ECO:0000256" key="1">
    <source>
        <dbReference type="PROSITE-ProRule" id="PRU00244"/>
    </source>
</evidence>
<dbReference type="InterPro" id="IPR005330">
    <property type="entry name" value="MHYT_dom"/>
</dbReference>
<dbReference type="Proteomes" id="UP000679992">
    <property type="component" value="Unassembled WGS sequence"/>
</dbReference>
<evidence type="ECO:0000259" key="4">
    <source>
        <dbReference type="PROSITE" id="PS50924"/>
    </source>
</evidence>